<name>A0ABQ9DIE5_9PASS</name>
<protein>
    <submittedName>
        <fullName evidence="1">Uncharacterized protein</fullName>
    </submittedName>
</protein>
<keyword evidence="2" id="KW-1185">Reference proteome</keyword>
<accession>A0ABQ9DIE5</accession>
<reference evidence="1" key="1">
    <citation type="submission" date="2019-10" db="EMBL/GenBank/DDBJ databases">
        <authorList>
            <person name="Soares A.E.R."/>
            <person name="Aleixo A."/>
            <person name="Schneider P."/>
            <person name="Miyaki C.Y."/>
            <person name="Schneider M.P."/>
            <person name="Mello C."/>
            <person name="Vasconcelos A.T.R."/>
        </authorList>
    </citation>
    <scope>NUCLEOTIDE SEQUENCE</scope>
    <source>
        <tissue evidence="1">Muscle</tissue>
    </source>
</reference>
<dbReference type="Proteomes" id="UP001145742">
    <property type="component" value="Unassembled WGS sequence"/>
</dbReference>
<gene>
    <name evidence="1" type="ORF">WISP_50149</name>
</gene>
<organism evidence="1 2">
    <name type="scientific">Willisornis vidua</name>
    <name type="common">Xingu scale-backed antbird</name>
    <dbReference type="NCBI Taxonomy" id="1566151"/>
    <lineage>
        <taxon>Eukaryota</taxon>
        <taxon>Metazoa</taxon>
        <taxon>Chordata</taxon>
        <taxon>Craniata</taxon>
        <taxon>Vertebrata</taxon>
        <taxon>Euteleostomi</taxon>
        <taxon>Archelosauria</taxon>
        <taxon>Archosauria</taxon>
        <taxon>Dinosauria</taxon>
        <taxon>Saurischia</taxon>
        <taxon>Theropoda</taxon>
        <taxon>Coelurosauria</taxon>
        <taxon>Aves</taxon>
        <taxon>Neognathae</taxon>
        <taxon>Neoaves</taxon>
        <taxon>Telluraves</taxon>
        <taxon>Australaves</taxon>
        <taxon>Passeriformes</taxon>
        <taxon>Thamnophilidae</taxon>
        <taxon>Willisornis</taxon>
    </lineage>
</organism>
<sequence>MKFNKSKCKALHMCWDNPKHKYRLSREWIKSSPEEKDLRVLDDKKVNTVHCQQCALATLKASFVLGGIRRSMASRLRALCLEYCIQVWGPQHKMDVDRIEQVQKRAMKLIRVLEHLSYEDWLREFWLFSLEEIGLWRQHIAPFQYLKGGYKRAGEGLFTRTWSDRTRDNSFKLRESSFRLDIRKKFFTVMVVSG</sequence>
<dbReference type="EMBL" id="WHWB01033411">
    <property type="protein sequence ID" value="KAJ7420071.1"/>
    <property type="molecule type" value="Genomic_DNA"/>
</dbReference>
<dbReference type="PANTHER" id="PTHR33332">
    <property type="entry name" value="REVERSE TRANSCRIPTASE DOMAIN-CONTAINING PROTEIN"/>
    <property type="match status" value="1"/>
</dbReference>
<evidence type="ECO:0000313" key="2">
    <source>
        <dbReference type="Proteomes" id="UP001145742"/>
    </source>
</evidence>
<proteinExistence type="predicted"/>
<comment type="caution">
    <text evidence="1">The sequence shown here is derived from an EMBL/GenBank/DDBJ whole genome shotgun (WGS) entry which is preliminary data.</text>
</comment>
<evidence type="ECO:0000313" key="1">
    <source>
        <dbReference type="EMBL" id="KAJ7420071.1"/>
    </source>
</evidence>